<evidence type="ECO:0000256" key="6">
    <source>
        <dbReference type="ARBA" id="ARBA00022605"/>
    </source>
</evidence>
<evidence type="ECO:0000256" key="2">
    <source>
        <dbReference type="ARBA" id="ARBA00004689"/>
    </source>
</evidence>
<dbReference type="GO" id="GO:0003985">
    <property type="term" value="F:acetyl-CoA C-acetyltransferase activity"/>
    <property type="evidence" value="ECO:0007669"/>
    <property type="project" value="UniProtKB-UniRule"/>
</dbReference>
<comment type="catalytic activity">
    <reaction evidence="1 10">
        <text>3-methyl-2-oxobutanoate + acetyl-CoA + H2O = (2S)-2-isopropylmalate + CoA + H(+)</text>
        <dbReference type="Rhea" id="RHEA:21524"/>
        <dbReference type="ChEBI" id="CHEBI:1178"/>
        <dbReference type="ChEBI" id="CHEBI:11851"/>
        <dbReference type="ChEBI" id="CHEBI:15377"/>
        <dbReference type="ChEBI" id="CHEBI:15378"/>
        <dbReference type="ChEBI" id="CHEBI:57287"/>
        <dbReference type="ChEBI" id="CHEBI:57288"/>
        <dbReference type="EC" id="2.3.3.13"/>
    </reaction>
</comment>
<dbReference type="AlphaFoldDB" id="A0A520N442"/>
<feature type="binding site" evidence="10">
    <location>
        <position position="39"/>
    </location>
    <ligand>
        <name>Mg(2+)</name>
        <dbReference type="ChEBI" id="CHEBI:18420"/>
    </ligand>
</feature>
<evidence type="ECO:0000256" key="10">
    <source>
        <dbReference type="HAMAP-Rule" id="MF_00572"/>
    </source>
</evidence>
<dbReference type="EMBL" id="SHBJ01000016">
    <property type="protein sequence ID" value="RZO28272.1"/>
    <property type="molecule type" value="Genomic_DNA"/>
</dbReference>
<evidence type="ECO:0000256" key="9">
    <source>
        <dbReference type="ARBA" id="ARBA00023304"/>
    </source>
</evidence>
<evidence type="ECO:0000256" key="3">
    <source>
        <dbReference type="ARBA" id="ARBA00009767"/>
    </source>
</evidence>
<dbReference type="InterPro" id="IPR054692">
    <property type="entry name" value="LeuA-like_post-cat"/>
</dbReference>
<evidence type="ECO:0000256" key="1">
    <source>
        <dbReference type="ARBA" id="ARBA00000064"/>
    </source>
</evidence>
<feature type="binding site" evidence="10">
    <location>
        <position position="243"/>
    </location>
    <ligand>
        <name>Mg(2+)</name>
        <dbReference type="ChEBI" id="CHEBI:18420"/>
    </ligand>
</feature>
<dbReference type="InterPro" id="IPR013709">
    <property type="entry name" value="2-isopropylmalate_synth_dimer"/>
</dbReference>
<gene>
    <name evidence="10 12" type="primary">leuA</name>
    <name evidence="12" type="ORF">EVA97_02945</name>
</gene>
<evidence type="ECO:0000313" key="13">
    <source>
        <dbReference type="Proteomes" id="UP000315283"/>
    </source>
</evidence>
<dbReference type="GO" id="GO:0003852">
    <property type="term" value="F:2-isopropylmalate synthase activity"/>
    <property type="evidence" value="ECO:0007669"/>
    <property type="project" value="UniProtKB-UniRule"/>
</dbReference>
<keyword evidence="9 10" id="KW-0100">Branched-chain amino acid biosynthesis</keyword>
<reference evidence="12 13" key="1">
    <citation type="submission" date="2019-02" db="EMBL/GenBank/DDBJ databases">
        <title>Prokaryotic population dynamics and viral predation in marine succession experiment using metagenomics: the confinement effect.</title>
        <authorList>
            <person name="Haro-Moreno J.M."/>
            <person name="Rodriguez-Valera F."/>
            <person name="Lopez-Perez M."/>
        </authorList>
    </citation>
    <scope>NUCLEOTIDE SEQUENCE [LARGE SCALE GENOMIC DNA]</scope>
    <source>
        <strain evidence="12">MED-G164</strain>
    </source>
</reference>
<name>A0A520N442_9GAMM</name>
<feature type="region of interest" description="Regulatory domain" evidence="10">
    <location>
        <begin position="438"/>
        <end position="552"/>
    </location>
</feature>
<dbReference type="Proteomes" id="UP000315283">
    <property type="component" value="Unassembled WGS sequence"/>
</dbReference>
<comment type="function">
    <text evidence="10">Catalyzes the condensation of the acetyl group of acetyl-CoA with 3-methyl-2-oxobutanoate (2-ketoisovalerate) to form 3-carboxy-3-hydroxy-4-methylpentanoate (2-isopropylmalate).</text>
</comment>
<dbReference type="InterPro" id="IPR000891">
    <property type="entry name" value="PYR_CT"/>
</dbReference>
<evidence type="ECO:0000256" key="8">
    <source>
        <dbReference type="ARBA" id="ARBA00022723"/>
    </source>
</evidence>
<dbReference type="SUPFAM" id="SSF51569">
    <property type="entry name" value="Aldolase"/>
    <property type="match status" value="1"/>
</dbReference>
<dbReference type="NCBIfam" id="TIGR00970">
    <property type="entry name" value="leuA_yeast"/>
    <property type="match status" value="1"/>
</dbReference>
<dbReference type="InterPro" id="IPR005668">
    <property type="entry name" value="IPM_Synthase"/>
</dbReference>
<keyword evidence="10" id="KW-0460">Magnesium</keyword>
<dbReference type="InterPro" id="IPR002034">
    <property type="entry name" value="AIPM/Hcit_synth_CS"/>
</dbReference>
<dbReference type="GO" id="GO:0000287">
    <property type="term" value="F:magnesium ion binding"/>
    <property type="evidence" value="ECO:0007669"/>
    <property type="project" value="UniProtKB-UniRule"/>
</dbReference>
<dbReference type="InterPro" id="IPR039371">
    <property type="entry name" value="LeuA_N_DRE-TIM"/>
</dbReference>
<comment type="subcellular location">
    <subcellularLocation>
        <location evidence="10">Cytoplasm</location>
    </subcellularLocation>
</comment>
<dbReference type="InterPro" id="IPR013785">
    <property type="entry name" value="Aldolase_TIM"/>
</dbReference>
<keyword evidence="7 10" id="KW-0808">Transferase</keyword>
<dbReference type="UniPathway" id="UPA00048">
    <property type="reaction ID" value="UER00070"/>
</dbReference>
<keyword evidence="10" id="KW-0963">Cytoplasm</keyword>
<comment type="pathway">
    <text evidence="2 10">Amino-acid biosynthesis; L-leucine biosynthesis; L-leucine from 3-methyl-2-oxobutanoate: step 1/4.</text>
</comment>
<dbReference type="EC" id="2.3.3.13" evidence="4 10"/>
<evidence type="ECO:0000256" key="7">
    <source>
        <dbReference type="ARBA" id="ARBA00022679"/>
    </source>
</evidence>
<dbReference type="PROSITE" id="PS50991">
    <property type="entry name" value="PYR_CT"/>
    <property type="match status" value="1"/>
</dbReference>
<evidence type="ECO:0000313" key="12">
    <source>
        <dbReference type="EMBL" id="RZO28272.1"/>
    </source>
</evidence>
<dbReference type="CDD" id="cd07942">
    <property type="entry name" value="DRE_TIM_LeuA"/>
    <property type="match status" value="1"/>
</dbReference>
<keyword evidence="12" id="KW-0012">Acyltransferase</keyword>
<dbReference type="GO" id="GO:0009098">
    <property type="term" value="P:L-leucine biosynthetic process"/>
    <property type="evidence" value="ECO:0007669"/>
    <property type="project" value="UniProtKB-UniRule"/>
</dbReference>
<dbReference type="NCBIfam" id="NF002991">
    <property type="entry name" value="PRK03739.1"/>
    <property type="match status" value="1"/>
</dbReference>
<dbReference type="SUPFAM" id="SSF89000">
    <property type="entry name" value="post-HMGL domain-like"/>
    <property type="match status" value="1"/>
</dbReference>
<sequence length="552" mass="61530">MDNPIDKYSAFKPIDLGNRKWPSQVITKTPIWCSVDLRDGNQALIEPMGSERKDRMFDLLCKLGFKEIEVGFPSASQTDYDFVRNLIENNKIPSDVNIQVLTQAREELIIKTFESLEGSSKAIVHFYNSTSTLQRKVVFKQDKDGIKKIATDAAILIKDLAEKYSKTDWSFEYSPESFTGTELDYAREVCDEVVEILKPVSKNKIIINLPATVEMATPNIYGDQIEWMNNNLKNRKDICLSLHPHNDRGTAVAATEFGLMAGADRVEGTLFGNGERTGNVDVVTVALNMLTQGIDPELDFSNINSVMREVEYCNQLPVHPRHPYAGDLVFTAFSGSHQDAIKKGFKAIKQSNDPKWQVPYLPIDPADLGRSYEAVVRINSQSGKGGVAFLLEKDHGVSLPRRLQISLSQKIQKLAEDTGKEISSSQIWDIFEKNYLKPINNFSYIEHSSTSNGDAHFLELIMNMENEEIKIKGNGNGPIDSFINGLSEKLGMQIKVADYHQSAISSGSDAKAAAYIELERGGKTFWGVGINPNTTRASFDSIIVGLSKLLNN</sequence>
<protein>
    <recommendedName>
        <fullName evidence="4 10">2-isopropylmalate synthase</fullName>
        <ecNumber evidence="4 10">2.3.3.13</ecNumber>
    </recommendedName>
    <alternativeName>
        <fullName evidence="10">Alpha-IPM synthase</fullName>
    </alternativeName>
    <alternativeName>
        <fullName evidence="10">Alpha-isopropylmalate synthase</fullName>
    </alternativeName>
</protein>
<keyword evidence="8 10" id="KW-0479">Metal-binding</keyword>
<proteinExistence type="inferred from homology"/>
<dbReference type="Gene3D" id="3.20.20.70">
    <property type="entry name" value="Aldolase class I"/>
    <property type="match status" value="1"/>
</dbReference>
<dbReference type="Pfam" id="PF08502">
    <property type="entry name" value="LeuA_dimer"/>
    <property type="match status" value="1"/>
</dbReference>
<dbReference type="PROSITE" id="PS00816">
    <property type="entry name" value="AIPM_HOMOCIT_SYNTH_2"/>
    <property type="match status" value="1"/>
</dbReference>
<comment type="subunit">
    <text evidence="10">Homodimer.</text>
</comment>
<accession>A0A520N442</accession>
<dbReference type="SMART" id="SM00917">
    <property type="entry name" value="LeuA_dimer"/>
    <property type="match status" value="1"/>
</dbReference>
<evidence type="ECO:0000256" key="5">
    <source>
        <dbReference type="ARBA" id="ARBA00022430"/>
    </source>
</evidence>
<dbReference type="Pfam" id="PF00682">
    <property type="entry name" value="HMGL-like"/>
    <property type="match status" value="1"/>
</dbReference>
<dbReference type="GO" id="GO:0005737">
    <property type="term" value="C:cytoplasm"/>
    <property type="evidence" value="ECO:0007669"/>
    <property type="project" value="UniProtKB-SubCell"/>
</dbReference>
<keyword evidence="5 10" id="KW-0432">Leucine biosynthesis</keyword>
<feature type="binding site" evidence="10">
    <location>
        <position position="279"/>
    </location>
    <ligand>
        <name>Mg(2+)</name>
        <dbReference type="ChEBI" id="CHEBI:18420"/>
    </ligand>
</feature>
<dbReference type="Pfam" id="PF22615">
    <property type="entry name" value="IPMS_D2"/>
    <property type="match status" value="1"/>
</dbReference>
<dbReference type="PANTHER" id="PTHR46911:SF1">
    <property type="entry name" value="2-ISOPROPYLMALATE SYNTHASE"/>
    <property type="match status" value="1"/>
</dbReference>
<comment type="caution">
    <text evidence="12">The sequence shown here is derived from an EMBL/GenBank/DDBJ whole genome shotgun (WGS) entry which is preliminary data.</text>
</comment>
<evidence type="ECO:0000259" key="11">
    <source>
        <dbReference type="PROSITE" id="PS50991"/>
    </source>
</evidence>
<evidence type="ECO:0000256" key="4">
    <source>
        <dbReference type="ARBA" id="ARBA00012973"/>
    </source>
</evidence>
<feature type="domain" description="Pyruvate carboxyltransferase" evidence="11">
    <location>
        <begin position="30"/>
        <end position="304"/>
    </location>
</feature>
<dbReference type="HAMAP" id="MF_00572">
    <property type="entry name" value="LeuA_type2"/>
    <property type="match status" value="1"/>
</dbReference>
<comment type="cofactor">
    <cofactor evidence="10">
        <name>Mg(2+)</name>
        <dbReference type="ChEBI" id="CHEBI:18420"/>
    </cofactor>
</comment>
<dbReference type="PROSITE" id="PS00815">
    <property type="entry name" value="AIPM_HOMOCIT_SYNTH_1"/>
    <property type="match status" value="1"/>
</dbReference>
<keyword evidence="6 10" id="KW-0028">Amino-acid biosynthesis</keyword>
<dbReference type="SUPFAM" id="SSF110921">
    <property type="entry name" value="2-isopropylmalate synthase LeuA, allosteric (dimerisation) domain"/>
    <property type="match status" value="1"/>
</dbReference>
<organism evidence="12 13">
    <name type="scientific">SAR86 cluster bacterium</name>
    <dbReference type="NCBI Taxonomy" id="2030880"/>
    <lineage>
        <taxon>Bacteria</taxon>
        <taxon>Pseudomonadati</taxon>
        <taxon>Pseudomonadota</taxon>
        <taxon>Gammaproteobacteria</taxon>
        <taxon>SAR86 cluster</taxon>
    </lineage>
</organism>
<feature type="binding site" evidence="10">
    <location>
        <position position="245"/>
    </location>
    <ligand>
        <name>Mg(2+)</name>
        <dbReference type="ChEBI" id="CHEBI:18420"/>
    </ligand>
</feature>
<dbReference type="InterPro" id="IPR036230">
    <property type="entry name" value="LeuA_allosteric_dom_sf"/>
</dbReference>
<comment type="similarity">
    <text evidence="3 10">Belongs to the alpha-IPM synthase/homocitrate synthase family. LeuA type 2 subfamily.</text>
</comment>
<dbReference type="PANTHER" id="PTHR46911">
    <property type="match status" value="1"/>
</dbReference>
<dbReference type="Gene3D" id="3.30.160.270">
    <property type="match status" value="1"/>
</dbReference>